<feature type="transmembrane region" description="Helical" evidence="2">
    <location>
        <begin position="369"/>
        <end position="389"/>
    </location>
</feature>
<evidence type="ECO:0008006" key="5">
    <source>
        <dbReference type="Google" id="ProtNLM"/>
    </source>
</evidence>
<gene>
    <name evidence="3" type="ORF">KV203_15230</name>
</gene>
<feature type="transmembrane region" description="Helical" evidence="2">
    <location>
        <begin position="208"/>
        <end position="226"/>
    </location>
</feature>
<organism evidence="3 4">
    <name type="scientific">Skermania pinensis</name>
    <dbReference type="NCBI Taxonomy" id="39122"/>
    <lineage>
        <taxon>Bacteria</taxon>
        <taxon>Bacillati</taxon>
        <taxon>Actinomycetota</taxon>
        <taxon>Actinomycetes</taxon>
        <taxon>Mycobacteriales</taxon>
        <taxon>Gordoniaceae</taxon>
        <taxon>Skermania</taxon>
    </lineage>
</organism>
<feature type="transmembrane region" description="Helical" evidence="2">
    <location>
        <begin position="299"/>
        <end position="318"/>
    </location>
</feature>
<dbReference type="InterPro" id="IPR045931">
    <property type="entry name" value="DUF6350"/>
</dbReference>
<keyword evidence="2" id="KW-1133">Transmembrane helix</keyword>
<evidence type="ECO:0000313" key="4">
    <source>
        <dbReference type="Proteomes" id="UP000887023"/>
    </source>
</evidence>
<feature type="transmembrane region" description="Helical" evidence="2">
    <location>
        <begin position="87"/>
        <end position="109"/>
    </location>
</feature>
<feature type="region of interest" description="Disordered" evidence="1">
    <location>
        <begin position="413"/>
        <end position="442"/>
    </location>
</feature>
<feature type="compositionally biased region" description="Basic and acidic residues" evidence="1">
    <location>
        <begin position="420"/>
        <end position="442"/>
    </location>
</feature>
<proteinExistence type="predicted"/>
<reference evidence="3" key="1">
    <citation type="submission" date="2021-07" db="EMBL/GenBank/DDBJ databases">
        <title>Candidatus Kaistella beijingensis sp. nov. isolated from a municipal wastewater treatment plant is involved in sludge foaming.</title>
        <authorList>
            <person name="Song Y."/>
            <person name="Liu S.-J."/>
        </authorList>
    </citation>
    <scope>NUCLEOTIDE SEQUENCE</scope>
    <source>
        <strain evidence="3">DSM 43998</strain>
    </source>
</reference>
<protein>
    <recommendedName>
        <fullName evidence="5">Integral membrane protein</fullName>
    </recommendedName>
</protein>
<sequence>MCALLERSARTVRPARPPVRTAPQLPSPEQFRVLLGVALRSSTTVLAVVAGLVGCAMLFGGGLSGAAAAIAAGWLGVHQVPLTIGTTALSVLPLAPTVGAMYLTARSAAAATTADSSRADIIWVLAAAIGGPLAVTVVTLAVVKDASASNALAPPDTLLAFGWVVVLHGCAAAAGVLARTWRRVADGAGAPDWLPAGFGAAGAAIRRLLVAAAGVVAISLLIHWSVAVELLNTGDGFVGGLGLIVLSLGYLPNVVVGAVAVVTGTKATIGTASVDLFAVHGGPVPGLPVLSALPTGPAAAWYPLLLIIPAVVAIQLGRECAARCGSRADALGAVLTAAVVTGLAALSAGALCGGELGTFGRVGVSVGPFAGLTTIWLAALGSAAAAVATRGRSGVVVRRAVPNPAVPVVAVPAVPATPASRDDDTAASRDDDTAASRDDETD</sequence>
<feature type="transmembrane region" description="Helical" evidence="2">
    <location>
        <begin position="330"/>
        <end position="349"/>
    </location>
</feature>
<feature type="transmembrane region" description="Helical" evidence="2">
    <location>
        <begin position="158"/>
        <end position="178"/>
    </location>
</feature>
<feature type="transmembrane region" description="Helical" evidence="2">
    <location>
        <begin position="274"/>
        <end position="293"/>
    </location>
</feature>
<accession>A0ABX8S5V1</accession>
<keyword evidence="2" id="KW-0812">Transmembrane</keyword>
<dbReference type="RefSeq" id="WP_066472773.1">
    <property type="nucleotide sequence ID" value="NZ_CBCRUZ010000008.1"/>
</dbReference>
<dbReference type="EMBL" id="CP079105">
    <property type="protein sequence ID" value="QXQ13218.1"/>
    <property type="molecule type" value="Genomic_DNA"/>
</dbReference>
<feature type="transmembrane region" description="Helical" evidence="2">
    <location>
        <begin position="45"/>
        <end position="75"/>
    </location>
</feature>
<name>A0ABX8S5V1_9ACTN</name>
<feature type="transmembrane region" description="Helical" evidence="2">
    <location>
        <begin position="121"/>
        <end position="143"/>
    </location>
</feature>
<evidence type="ECO:0000256" key="1">
    <source>
        <dbReference type="SAM" id="MobiDB-lite"/>
    </source>
</evidence>
<dbReference type="Pfam" id="PF19877">
    <property type="entry name" value="DUF6350"/>
    <property type="match status" value="1"/>
</dbReference>
<keyword evidence="2" id="KW-0472">Membrane</keyword>
<dbReference type="Proteomes" id="UP000887023">
    <property type="component" value="Chromosome"/>
</dbReference>
<keyword evidence="4" id="KW-1185">Reference proteome</keyword>
<feature type="transmembrane region" description="Helical" evidence="2">
    <location>
        <begin position="238"/>
        <end position="262"/>
    </location>
</feature>
<evidence type="ECO:0000256" key="2">
    <source>
        <dbReference type="SAM" id="Phobius"/>
    </source>
</evidence>
<evidence type="ECO:0000313" key="3">
    <source>
        <dbReference type="EMBL" id="QXQ13218.1"/>
    </source>
</evidence>